<dbReference type="SUPFAM" id="SSF53335">
    <property type="entry name" value="S-adenosyl-L-methionine-dependent methyltransferases"/>
    <property type="match status" value="1"/>
</dbReference>
<keyword evidence="2" id="KW-1185">Reference proteome</keyword>
<dbReference type="CDD" id="cd02440">
    <property type="entry name" value="AdoMet_MTases"/>
    <property type="match status" value="1"/>
</dbReference>
<protein>
    <submittedName>
        <fullName evidence="1">Methyltransferase domain-containing protein</fullName>
    </submittedName>
</protein>
<evidence type="ECO:0000313" key="1">
    <source>
        <dbReference type="EMBL" id="MCK8479565.1"/>
    </source>
</evidence>
<dbReference type="RefSeq" id="WP_248411861.1">
    <property type="nucleotide sequence ID" value="NZ_JALPQF010000002.1"/>
</dbReference>
<dbReference type="GO" id="GO:0032259">
    <property type="term" value="P:methylation"/>
    <property type="evidence" value="ECO:0007669"/>
    <property type="project" value="UniProtKB-KW"/>
</dbReference>
<dbReference type="Proteomes" id="UP001203687">
    <property type="component" value="Unassembled WGS sequence"/>
</dbReference>
<keyword evidence="1" id="KW-0808">Transferase</keyword>
<dbReference type="EMBL" id="JALPQF010000002">
    <property type="protein sequence ID" value="MCK8479565.1"/>
    <property type="molecule type" value="Genomic_DNA"/>
</dbReference>
<dbReference type="GO" id="GO:0008168">
    <property type="term" value="F:methyltransferase activity"/>
    <property type="evidence" value="ECO:0007669"/>
    <property type="project" value="UniProtKB-KW"/>
</dbReference>
<dbReference type="Pfam" id="PF13489">
    <property type="entry name" value="Methyltransf_23"/>
    <property type="match status" value="1"/>
</dbReference>
<gene>
    <name evidence="1" type="ORF">MUY34_02975</name>
</gene>
<evidence type="ECO:0000313" key="2">
    <source>
        <dbReference type="Proteomes" id="UP001203687"/>
    </source>
</evidence>
<dbReference type="InterPro" id="IPR029063">
    <property type="entry name" value="SAM-dependent_MTases_sf"/>
</dbReference>
<accession>A0ABT0H5D2</accession>
<sequence>MSDKLTTQQYWEAYYASNHINKERITSVCSYYDEFWEMFIKDSTEEQSLIEIGGFPGRYLAYLGAKYNIKPTCLDYNSDTKEIEGVFKVMGVENYEIMQQDFTVYKTPIQYDYVISNGFIEHFEDFNTILDLHVDYMKPQSKLLIMIPNMRGYVRFYKYLVDYKNLKIHNLKCMHLQVFKDFAKRHDLNINYLSHYGGFPIGVHQKLNIAQKLIFKAHRLLFKFVVNPYLMKHPSRFFSSSIIAIFEKK</sequence>
<comment type="caution">
    <text evidence="1">The sequence shown here is derived from an EMBL/GenBank/DDBJ whole genome shotgun (WGS) entry which is preliminary data.</text>
</comment>
<proteinExistence type="predicted"/>
<organism evidence="1 2">
    <name type="scientific">Psychroserpens algicola</name>
    <dbReference type="NCBI Taxonomy" id="1719034"/>
    <lineage>
        <taxon>Bacteria</taxon>
        <taxon>Pseudomonadati</taxon>
        <taxon>Bacteroidota</taxon>
        <taxon>Flavobacteriia</taxon>
        <taxon>Flavobacteriales</taxon>
        <taxon>Flavobacteriaceae</taxon>
        <taxon>Psychroserpens</taxon>
    </lineage>
</organism>
<name>A0ABT0H5D2_9FLAO</name>
<keyword evidence="1" id="KW-0489">Methyltransferase</keyword>
<dbReference type="Gene3D" id="3.40.50.150">
    <property type="entry name" value="Vaccinia Virus protein VP39"/>
    <property type="match status" value="1"/>
</dbReference>
<reference evidence="1" key="1">
    <citation type="submission" date="2022-04" db="EMBL/GenBank/DDBJ databases">
        <authorList>
            <person name="Ren T."/>
        </authorList>
    </citation>
    <scope>NUCLEOTIDE SEQUENCE</scope>
    <source>
        <strain evidence="1">F63249</strain>
    </source>
</reference>